<evidence type="ECO:0000259" key="2">
    <source>
        <dbReference type="Pfam" id="PF01408"/>
    </source>
</evidence>
<dbReference type="Pfam" id="PF01408">
    <property type="entry name" value="GFO_IDH_MocA"/>
    <property type="match status" value="1"/>
</dbReference>
<evidence type="ECO:0000259" key="3">
    <source>
        <dbReference type="Pfam" id="PF22725"/>
    </source>
</evidence>
<dbReference type="EMBL" id="BAAAPK010000001">
    <property type="protein sequence ID" value="GAA1679399.1"/>
    <property type="molecule type" value="Genomic_DNA"/>
</dbReference>
<gene>
    <name evidence="4" type="ORF">GCM10009807_24090</name>
</gene>
<dbReference type="InterPro" id="IPR036291">
    <property type="entry name" value="NAD(P)-bd_dom_sf"/>
</dbReference>
<accession>A0ABN2H086</accession>
<evidence type="ECO:0000313" key="4">
    <source>
        <dbReference type="EMBL" id="GAA1679399.1"/>
    </source>
</evidence>
<sequence length="320" mass="34408">MTKRVAILGMGRWGRTWKRVLGEIPGVEVVGDDHLDTGGRRPDYADVIAATGVDAVIITLPVGLHVDAIRHAVERGIPVLCEKPLVATRAELGELVALVDETAVVVRVSQNYRSRGWVRATRTAVADLGAVRHVSIAFAQPEFLDGGRGALPHPLLDDMAIHHMDLLRHLTDSEARVLGAWSARPEPTQYSGETDLDAVLRLSNGALVSYAGTWAARGATTPWDGDWEIRCDGGTVHVHDRRVFVETSAGDLTSRDVTEDPEDADLAAVWVEFAAALDGDPDAGVSVADNARSLSLVFDLQDHALRRTDGSAGTGRGEQK</sequence>
<dbReference type="SUPFAM" id="SSF55347">
    <property type="entry name" value="Glyceraldehyde-3-phosphate dehydrogenase-like, C-terminal domain"/>
    <property type="match status" value="1"/>
</dbReference>
<evidence type="ECO:0000256" key="1">
    <source>
        <dbReference type="ARBA" id="ARBA00023027"/>
    </source>
</evidence>
<keyword evidence="1" id="KW-0520">NAD</keyword>
<feature type="domain" description="Gfo/Idh/MocA-like oxidoreductase N-terminal" evidence="2">
    <location>
        <begin position="43"/>
        <end position="108"/>
    </location>
</feature>
<dbReference type="Proteomes" id="UP001500596">
    <property type="component" value="Unassembled WGS sequence"/>
</dbReference>
<dbReference type="RefSeq" id="WP_344054888.1">
    <property type="nucleotide sequence ID" value="NZ_BAAAPK010000001.1"/>
</dbReference>
<protein>
    <recommendedName>
        <fullName evidence="6">Gfo/Idh/MocA family oxidoreductase</fullName>
    </recommendedName>
</protein>
<dbReference type="PANTHER" id="PTHR43377:SF1">
    <property type="entry name" value="BILIVERDIN REDUCTASE A"/>
    <property type="match status" value="1"/>
</dbReference>
<dbReference type="SUPFAM" id="SSF51735">
    <property type="entry name" value="NAD(P)-binding Rossmann-fold domains"/>
    <property type="match status" value="1"/>
</dbReference>
<dbReference type="InterPro" id="IPR000683">
    <property type="entry name" value="Gfo/Idh/MocA-like_OxRdtase_N"/>
</dbReference>
<evidence type="ECO:0000313" key="5">
    <source>
        <dbReference type="Proteomes" id="UP001500596"/>
    </source>
</evidence>
<keyword evidence="5" id="KW-1185">Reference proteome</keyword>
<feature type="domain" description="GFO/IDH/MocA-like oxidoreductase" evidence="3">
    <location>
        <begin position="127"/>
        <end position="236"/>
    </location>
</feature>
<dbReference type="Gene3D" id="3.30.360.10">
    <property type="entry name" value="Dihydrodipicolinate Reductase, domain 2"/>
    <property type="match status" value="1"/>
</dbReference>
<dbReference type="Gene3D" id="3.40.50.720">
    <property type="entry name" value="NAD(P)-binding Rossmann-like Domain"/>
    <property type="match status" value="1"/>
</dbReference>
<comment type="caution">
    <text evidence="4">The sequence shown here is derived from an EMBL/GenBank/DDBJ whole genome shotgun (WGS) entry which is preliminary data.</text>
</comment>
<dbReference type="Pfam" id="PF22725">
    <property type="entry name" value="GFO_IDH_MocA_C3"/>
    <property type="match status" value="1"/>
</dbReference>
<dbReference type="PANTHER" id="PTHR43377">
    <property type="entry name" value="BILIVERDIN REDUCTASE A"/>
    <property type="match status" value="1"/>
</dbReference>
<dbReference type="InterPro" id="IPR055170">
    <property type="entry name" value="GFO_IDH_MocA-like_dom"/>
</dbReference>
<name>A0ABN2H086_9MICO</name>
<dbReference type="InterPro" id="IPR051450">
    <property type="entry name" value="Gfo/Idh/MocA_Oxidoreductases"/>
</dbReference>
<evidence type="ECO:0008006" key="6">
    <source>
        <dbReference type="Google" id="ProtNLM"/>
    </source>
</evidence>
<organism evidence="4 5">
    <name type="scientific">Microbacterium lacus</name>
    <dbReference type="NCBI Taxonomy" id="415217"/>
    <lineage>
        <taxon>Bacteria</taxon>
        <taxon>Bacillati</taxon>
        <taxon>Actinomycetota</taxon>
        <taxon>Actinomycetes</taxon>
        <taxon>Micrococcales</taxon>
        <taxon>Microbacteriaceae</taxon>
        <taxon>Microbacterium</taxon>
    </lineage>
</organism>
<reference evidence="4 5" key="1">
    <citation type="journal article" date="2019" name="Int. J. Syst. Evol. Microbiol.">
        <title>The Global Catalogue of Microorganisms (GCM) 10K type strain sequencing project: providing services to taxonomists for standard genome sequencing and annotation.</title>
        <authorList>
            <consortium name="The Broad Institute Genomics Platform"/>
            <consortium name="The Broad Institute Genome Sequencing Center for Infectious Disease"/>
            <person name="Wu L."/>
            <person name="Ma J."/>
        </authorList>
    </citation>
    <scope>NUCLEOTIDE SEQUENCE [LARGE SCALE GENOMIC DNA]</scope>
    <source>
        <strain evidence="4 5">JCM 15575</strain>
    </source>
</reference>
<proteinExistence type="predicted"/>